<dbReference type="EMBL" id="RBAM01000149">
    <property type="protein sequence ID" value="RKN52309.1"/>
    <property type="molecule type" value="Genomic_DNA"/>
</dbReference>
<comment type="caution">
    <text evidence="2">The sequence shown here is derived from an EMBL/GenBank/DDBJ whole genome shotgun (WGS) entry which is preliminary data.</text>
</comment>
<reference evidence="2 3" key="1">
    <citation type="journal article" date="2015" name="Antonie Van Leeuwenhoek">
        <title>Streptomyces klenkii sp. nov., isolated from deep marine sediment.</title>
        <authorList>
            <person name="Veyisoglu A."/>
            <person name="Sahin N."/>
        </authorList>
    </citation>
    <scope>NUCLEOTIDE SEQUENCE [LARGE SCALE GENOMIC DNA]</scope>
    <source>
        <strain evidence="2 3">KCTC 29202</strain>
    </source>
</reference>
<sequence>MDIRKALGLARNSTIPPAPDPAVAELGRDYAIARRHKDRKAMTRIMRTVKKEHGGLTGTTKASFEAGQESYDSIPAITQPKRRRRR</sequence>
<proteinExistence type="predicted"/>
<accession>A0A3A9ZVV6</accession>
<gene>
    <name evidence="2" type="ORF">D7231_35330</name>
</gene>
<feature type="region of interest" description="Disordered" evidence="1">
    <location>
        <begin position="1"/>
        <end position="20"/>
    </location>
</feature>
<dbReference type="Proteomes" id="UP000270343">
    <property type="component" value="Unassembled WGS sequence"/>
</dbReference>
<dbReference type="RefSeq" id="WP_120760481.1">
    <property type="nucleotide sequence ID" value="NZ_RBAM01000149.1"/>
</dbReference>
<evidence type="ECO:0000313" key="2">
    <source>
        <dbReference type="EMBL" id="RKN52309.1"/>
    </source>
</evidence>
<evidence type="ECO:0000313" key="3">
    <source>
        <dbReference type="Proteomes" id="UP000270343"/>
    </source>
</evidence>
<name>A0A3A9ZVV6_9ACTN</name>
<dbReference type="AlphaFoldDB" id="A0A3A9ZVV6"/>
<dbReference type="OrthoDB" id="4257468at2"/>
<keyword evidence="3" id="KW-1185">Reference proteome</keyword>
<protein>
    <submittedName>
        <fullName evidence="2">Uncharacterized protein</fullName>
    </submittedName>
</protein>
<evidence type="ECO:0000256" key="1">
    <source>
        <dbReference type="SAM" id="MobiDB-lite"/>
    </source>
</evidence>
<organism evidence="2 3">
    <name type="scientific">Streptomyces klenkii</name>
    <dbReference type="NCBI Taxonomy" id="1420899"/>
    <lineage>
        <taxon>Bacteria</taxon>
        <taxon>Bacillati</taxon>
        <taxon>Actinomycetota</taxon>
        <taxon>Actinomycetes</taxon>
        <taxon>Kitasatosporales</taxon>
        <taxon>Streptomycetaceae</taxon>
        <taxon>Streptomyces</taxon>
    </lineage>
</organism>
<feature type="region of interest" description="Disordered" evidence="1">
    <location>
        <begin position="50"/>
        <end position="86"/>
    </location>
</feature>